<sequence>MLDPVLQAPDLKLAADSNQVLNYKRDANNYITQLFGEQLPAIRNGFFNAHMSKGFIVQPHWHTNVTEMVFVISGELITSVFDPFTQKLMTYHLKPGQVSILPKGWFHWILAESDQVHFLTIFDAPTPDIVYGSDFLRAVPKEVIQRAYCINEEDYAKAVAPLKESVILGPPPGCVISGAAENTFHPNAQAMPYNGMTEGMNAGKAAKGMPSYTAQQPAAAFYPYPMYPRR</sequence>
<feature type="domain" description="Cupin type-1" evidence="1">
    <location>
        <begin position="19"/>
        <end position="156"/>
    </location>
</feature>
<dbReference type="InterPro" id="IPR011051">
    <property type="entry name" value="RmlC_Cupin_sf"/>
</dbReference>
<accession>A0ABX1YC14</accession>
<dbReference type="SMART" id="SM00835">
    <property type="entry name" value="Cupin_1"/>
    <property type="match status" value="1"/>
</dbReference>
<dbReference type="Gene3D" id="2.60.120.10">
    <property type="entry name" value="Jelly Rolls"/>
    <property type="match status" value="1"/>
</dbReference>
<dbReference type="SUPFAM" id="SSF51182">
    <property type="entry name" value="RmlC-like cupins"/>
    <property type="match status" value="1"/>
</dbReference>
<dbReference type="Pfam" id="PF00190">
    <property type="entry name" value="Cupin_1"/>
    <property type="match status" value="1"/>
</dbReference>
<dbReference type="InterPro" id="IPR006045">
    <property type="entry name" value="Cupin_1"/>
</dbReference>
<dbReference type="CDD" id="cd20306">
    <property type="entry name" value="cupin_OxDC-like"/>
    <property type="match status" value="1"/>
</dbReference>
<dbReference type="RefSeq" id="WP_171716575.1">
    <property type="nucleotide sequence ID" value="NZ_WHOB01000020.1"/>
</dbReference>
<evidence type="ECO:0000313" key="2">
    <source>
        <dbReference type="EMBL" id="NOU78497.1"/>
    </source>
</evidence>
<reference evidence="2 3" key="1">
    <citation type="submission" date="2019-10" db="EMBL/GenBank/DDBJ databases">
        <title>Description of Paenibacillus terricola sp. nov.</title>
        <authorList>
            <person name="Carlier A."/>
            <person name="Qi S."/>
        </authorList>
    </citation>
    <scope>NUCLEOTIDE SEQUENCE [LARGE SCALE GENOMIC DNA]</scope>
    <source>
        <strain evidence="2 3">LMG 31459</strain>
    </source>
</reference>
<evidence type="ECO:0000259" key="1">
    <source>
        <dbReference type="SMART" id="SM00835"/>
    </source>
</evidence>
<dbReference type="InterPro" id="IPR014710">
    <property type="entry name" value="RmlC-like_jellyroll"/>
</dbReference>
<evidence type="ECO:0000313" key="3">
    <source>
        <dbReference type="Proteomes" id="UP000596857"/>
    </source>
</evidence>
<keyword evidence="3" id="KW-1185">Reference proteome</keyword>
<protein>
    <submittedName>
        <fullName evidence="2">Cupin domain-containing protein</fullName>
    </submittedName>
</protein>
<dbReference type="Proteomes" id="UP000596857">
    <property type="component" value="Unassembled WGS sequence"/>
</dbReference>
<proteinExistence type="predicted"/>
<comment type="caution">
    <text evidence="2">The sequence shown here is derived from an EMBL/GenBank/DDBJ whole genome shotgun (WGS) entry which is preliminary data.</text>
</comment>
<gene>
    <name evidence="2" type="ORF">GC101_06335</name>
</gene>
<name>A0ABX1YC14_9BACL</name>
<organism evidence="2 3">
    <name type="scientific">Paenibacillus phytohabitans</name>
    <dbReference type="NCBI Taxonomy" id="2654978"/>
    <lineage>
        <taxon>Bacteria</taxon>
        <taxon>Bacillati</taxon>
        <taxon>Bacillota</taxon>
        <taxon>Bacilli</taxon>
        <taxon>Bacillales</taxon>
        <taxon>Paenibacillaceae</taxon>
        <taxon>Paenibacillus</taxon>
    </lineage>
</organism>
<dbReference type="EMBL" id="WHOB01000020">
    <property type="protein sequence ID" value="NOU78497.1"/>
    <property type="molecule type" value="Genomic_DNA"/>
</dbReference>